<dbReference type="Proteomes" id="UP000319859">
    <property type="component" value="Unassembled WGS sequence"/>
</dbReference>
<sequence length="127" mass="13808">MDIKPIRTDDDLAAAHMEIETLWNAQPGTPEGDRLDVLITLAEAYERATSPMTPPDPIEAILFRLDQMGSGRAALKGLIGGSGRVAEVLNRVRPLTLPMIRTLSEHLGISADILVRPYPLRGQIGAE</sequence>
<gene>
    <name evidence="1" type="ORF">FBZ89_106250</name>
</gene>
<dbReference type="GO" id="GO:0006355">
    <property type="term" value="P:regulation of DNA-templated transcription"/>
    <property type="evidence" value="ECO:0007669"/>
    <property type="project" value="InterPro"/>
</dbReference>
<reference evidence="1 2" key="1">
    <citation type="submission" date="2019-06" db="EMBL/GenBank/DDBJ databases">
        <title>Genomic Encyclopedia of Type Strains, Phase IV (KMG-V): Genome sequencing to study the core and pangenomes of soil and plant-associated prokaryotes.</title>
        <authorList>
            <person name="Whitman W."/>
        </authorList>
    </citation>
    <scope>NUCLEOTIDE SEQUENCE [LARGE SCALE GENOMIC DNA]</scope>
    <source>
        <strain evidence="1 2">BR 11880</strain>
    </source>
</reference>
<protein>
    <submittedName>
        <fullName evidence="1">HTH-type transcriptional regulator/antitoxin HigA</fullName>
    </submittedName>
</protein>
<dbReference type="AlphaFoldDB" id="A0A560FGW4"/>
<dbReference type="InterPro" id="IPR039060">
    <property type="entry name" value="Antitox_HigA"/>
</dbReference>
<dbReference type="EMBL" id="VITN01000006">
    <property type="protein sequence ID" value="TWB20846.1"/>
    <property type="molecule type" value="Genomic_DNA"/>
</dbReference>
<organism evidence="1 2">
    <name type="scientific">Nitrospirillum amazonense</name>
    <dbReference type="NCBI Taxonomy" id="28077"/>
    <lineage>
        <taxon>Bacteria</taxon>
        <taxon>Pseudomonadati</taxon>
        <taxon>Pseudomonadota</taxon>
        <taxon>Alphaproteobacteria</taxon>
        <taxon>Rhodospirillales</taxon>
        <taxon>Azospirillaceae</taxon>
        <taxon>Nitrospirillum</taxon>
    </lineage>
</organism>
<dbReference type="GO" id="GO:0001046">
    <property type="term" value="F:core promoter sequence-specific DNA binding"/>
    <property type="evidence" value="ECO:0007669"/>
    <property type="project" value="TreeGrafter"/>
</dbReference>
<evidence type="ECO:0000313" key="2">
    <source>
        <dbReference type="Proteomes" id="UP000319859"/>
    </source>
</evidence>
<accession>A0A560FGW4</accession>
<name>A0A560FGW4_9PROT</name>
<dbReference type="PANTHER" id="PTHR40455">
    <property type="entry name" value="ANTITOXIN HIGA"/>
    <property type="match status" value="1"/>
</dbReference>
<dbReference type="RefSeq" id="WP_246172158.1">
    <property type="nucleotide sequence ID" value="NZ_VITN01000006.1"/>
</dbReference>
<evidence type="ECO:0000313" key="1">
    <source>
        <dbReference type="EMBL" id="TWB20846.1"/>
    </source>
</evidence>
<proteinExistence type="predicted"/>
<dbReference type="PANTHER" id="PTHR40455:SF1">
    <property type="entry name" value="ANTITOXIN HIGA"/>
    <property type="match status" value="1"/>
</dbReference>
<comment type="caution">
    <text evidence="1">The sequence shown here is derived from an EMBL/GenBank/DDBJ whole genome shotgun (WGS) entry which is preliminary data.</text>
</comment>